<dbReference type="NCBIfam" id="TIGR00135">
    <property type="entry name" value="gatC"/>
    <property type="match status" value="1"/>
</dbReference>
<dbReference type="EMBL" id="MFRE01000015">
    <property type="protein sequence ID" value="OGH93920.1"/>
    <property type="molecule type" value="Genomic_DNA"/>
</dbReference>
<dbReference type="GO" id="GO:0050567">
    <property type="term" value="F:glutaminyl-tRNA synthase (glutamine-hydrolyzing) activity"/>
    <property type="evidence" value="ECO:0007669"/>
    <property type="project" value="UniProtKB-UniRule"/>
</dbReference>
<dbReference type="GO" id="GO:0005524">
    <property type="term" value="F:ATP binding"/>
    <property type="evidence" value="ECO:0007669"/>
    <property type="project" value="UniProtKB-KW"/>
</dbReference>
<dbReference type="Gene3D" id="1.10.20.60">
    <property type="entry name" value="Glu-tRNAGln amidotransferase C subunit, N-terminal domain"/>
    <property type="match status" value="1"/>
</dbReference>
<dbReference type="GO" id="GO:0070681">
    <property type="term" value="P:glutaminyl-tRNAGln biosynthesis via transamidation"/>
    <property type="evidence" value="ECO:0007669"/>
    <property type="project" value="TreeGrafter"/>
</dbReference>
<reference evidence="2 3" key="1">
    <citation type="journal article" date="2016" name="Nat. Commun.">
        <title>Thousands of microbial genomes shed light on interconnected biogeochemical processes in an aquifer system.</title>
        <authorList>
            <person name="Anantharaman K."/>
            <person name="Brown C.T."/>
            <person name="Hug L.A."/>
            <person name="Sharon I."/>
            <person name="Castelle C.J."/>
            <person name="Probst A.J."/>
            <person name="Thomas B.C."/>
            <person name="Singh A."/>
            <person name="Wilkins M.J."/>
            <person name="Karaoz U."/>
            <person name="Brodie E.L."/>
            <person name="Williams K.H."/>
            <person name="Hubbard S.S."/>
            <person name="Banfield J.F."/>
        </authorList>
    </citation>
    <scope>NUCLEOTIDE SEQUENCE [LARGE SCALE GENOMIC DNA]</scope>
</reference>
<comment type="catalytic activity">
    <reaction evidence="1">
        <text>L-aspartyl-tRNA(Asn) + L-glutamine + ATP + H2O = L-asparaginyl-tRNA(Asn) + L-glutamate + ADP + phosphate + 2 H(+)</text>
        <dbReference type="Rhea" id="RHEA:14513"/>
        <dbReference type="Rhea" id="RHEA-COMP:9674"/>
        <dbReference type="Rhea" id="RHEA-COMP:9677"/>
        <dbReference type="ChEBI" id="CHEBI:15377"/>
        <dbReference type="ChEBI" id="CHEBI:15378"/>
        <dbReference type="ChEBI" id="CHEBI:29985"/>
        <dbReference type="ChEBI" id="CHEBI:30616"/>
        <dbReference type="ChEBI" id="CHEBI:43474"/>
        <dbReference type="ChEBI" id="CHEBI:58359"/>
        <dbReference type="ChEBI" id="CHEBI:78515"/>
        <dbReference type="ChEBI" id="CHEBI:78516"/>
        <dbReference type="ChEBI" id="CHEBI:456216"/>
    </reaction>
</comment>
<gene>
    <name evidence="1" type="primary">gatC</name>
    <name evidence="2" type="ORF">A2538_03570</name>
</gene>
<name>A0A1F6PCY6_9BACT</name>
<dbReference type="GO" id="GO:0006412">
    <property type="term" value="P:translation"/>
    <property type="evidence" value="ECO:0007669"/>
    <property type="project" value="UniProtKB-UniRule"/>
</dbReference>
<dbReference type="Pfam" id="PF02686">
    <property type="entry name" value="GatC"/>
    <property type="match status" value="1"/>
</dbReference>
<comment type="caution">
    <text evidence="2">The sequence shown here is derived from an EMBL/GenBank/DDBJ whole genome shotgun (WGS) entry which is preliminary data.</text>
</comment>
<comment type="similarity">
    <text evidence="1">Belongs to the GatC family.</text>
</comment>
<comment type="subunit">
    <text evidence="1">Heterotrimer of A, B and C subunits.</text>
</comment>
<dbReference type="SUPFAM" id="SSF141000">
    <property type="entry name" value="Glu-tRNAGln amidotransferase C subunit"/>
    <property type="match status" value="1"/>
</dbReference>
<keyword evidence="1" id="KW-0648">Protein biosynthesis</keyword>
<dbReference type="GO" id="GO:0006450">
    <property type="term" value="P:regulation of translational fidelity"/>
    <property type="evidence" value="ECO:0007669"/>
    <property type="project" value="InterPro"/>
</dbReference>
<comment type="function">
    <text evidence="1">Allows the formation of correctly charged Asn-tRNA(Asn) or Gln-tRNA(Gln) through the transamidation of misacylated Asp-tRNA(Asn) or Glu-tRNA(Gln) in organisms which lack either or both of asparaginyl-tRNA or glutaminyl-tRNA synthetases. The reaction takes place in the presence of glutamine and ATP through an activated phospho-Asp-tRNA(Asn) or phospho-Glu-tRNA(Gln).</text>
</comment>
<evidence type="ECO:0000313" key="3">
    <source>
        <dbReference type="Proteomes" id="UP000178254"/>
    </source>
</evidence>
<organism evidence="2 3">
    <name type="scientific">Candidatus Magasanikbacteria bacterium RIFOXYD2_FULL_41_14</name>
    <dbReference type="NCBI Taxonomy" id="1798709"/>
    <lineage>
        <taxon>Bacteria</taxon>
        <taxon>Candidatus Magasanikiibacteriota</taxon>
    </lineage>
</organism>
<dbReference type="Proteomes" id="UP000178254">
    <property type="component" value="Unassembled WGS sequence"/>
</dbReference>
<sequence length="95" mass="10763">MALSLDEVRKIAKLARLNLTPAEEKRHAETISVVLDYMNILNEVNTDGVEITSQVTGLSDVMRPDEPYECDFKKELINQMPEVSENELKVPAVFE</sequence>
<dbReference type="AlphaFoldDB" id="A0A1F6PCY6"/>
<dbReference type="PANTHER" id="PTHR15004:SF0">
    <property type="entry name" value="GLUTAMYL-TRNA(GLN) AMIDOTRANSFERASE SUBUNIT C, MITOCHONDRIAL"/>
    <property type="match status" value="1"/>
</dbReference>
<evidence type="ECO:0000256" key="1">
    <source>
        <dbReference type="HAMAP-Rule" id="MF_00122"/>
    </source>
</evidence>
<keyword evidence="1" id="KW-0436">Ligase</keyword>
<keyword evidence="1" id="KW-0067">ATP-binding</keyword>
<dbReference type="InterPro" id="IPR036113">
    <property type="entry name" value="Asp/Glu-ADT_sf_sub_c"/>
</dbReference>
<keyword evidence="1" id="KW-0547">Nucleotide-binding</keyword>
<dbReference type="EC" id="6.3.5.-" evidence="1"/>
<protein>
    <recommendedName>
        <fullName evidence="1">Aspartyl/glutamyl-tRNA(Asn/Gln) amidotransferase subunit C</fullName>
        <shortName evidence="1">Asp/Glu-ADT subunit C</shortName>
        <ecNumber evidence="1">6.3.5.-</ecNumber>
    </recommendedName>
</protein>
<dbReference type="STRING" id="1798709.A2538_03570"/>
<dbReference type="GO" id="GO:0050566">
    <property type="term" value="F:asparaginyl-tRNA synthase (glutamine-hydrolyzing) activity"/>
    <property type="evidence" value="ECO:0007669"/>
    <property type="project" value="RHEA"/>
</dbReference>
<comment type="catalytic activity">
    <reaction evidence="1">
        <text>L-glutamyl-tRNA(Gln) + L-glutamine + ATP + H2O = L-glutaminyl-tRNA(Gln) + L-glutamate + ADP + phosphate + H(+)</text>
        <dbReference type="Rhea" id="RHEA:17521"/>
        <dbReference type="Rhea" id="RHEA-COMP:9681"/>
        <dbReference type="Rhea" id="RHEA-COMP:9684"/>
        <dbReference type="ChEBI" id="CHEBI:15377"/>
        <dbReference type="ChEBI" id="CHEBI:15378"/>
        <dbReference type="ChEBI" id="CHEBI:29985"/>
        <dbReference type="ChEBI" id="CHEBI:30616"/>
        <dbReference type="ChEBI" id="CHEBI:43474"/>
        <dbReference type="ChEBI" id="CHEBI:58359"/>
        <dbReference type="ChEBI" id="CHEBI:78520"/>
        <dbReference type="ChEBI" id="CHEBI:78521"/>
        <dbReference type="ChEBI" id="CHEBI:456216"/>
    </reaction>
</comment>
<evidence type="ECO:0000313" key="2">
    <source>
        <dbReference type="EMBL" id="OGH93920.1"/>
    </source>
</evidence>
<dbReference type="HAMAP" id="MF_00122">
    <property type="entry name" value="GatC"/>
    <property type="match status" value="1"/>
</dbReference>
<accession>A0A1F6PCY6</accession>
<dbReference type="PANTHER" id="PTHR15004">
    <property type="entry name" value="GLUTAMYL-TRNA(GLN) AMIDOTRANSFERASE SUBUNIT C, MITOCHONDRIAL"/>
    <property type="match status" value="1"/>
</dbReference>
<dbReference type="InterPro" id="IPR003837">
    <property type="entry name" value="GatC"/>
</dbReference>
<proteinExistence type="inferred from homology"/>